<evidence type="ECO:0000256" key="5">
    <source>
        <dbReference type="ARBA" id="ARBA00022729"/>
    </source>
</evidence>
<comment type="catalytic activity">
    <reaction evidence="1">
        <text>Hydrolyzes the link between N-acetylmuramoyl residues and L-amino acid residues in certain cell-wall glycopeptides.</text>
        <dbReference type="EC" id="3.5.1.28"/>
    </reaction>
</comment>
<dbReference type="InterPro" id="IPR021731">
    <property type="entry name" value="AMIN_dom"/>
</dbReference>
<dbReference type="SMART" id="SM00646">
    <property type="entry name" value="Ami_3"/>
    <property type="match status" value="1"/>
</dbReference>
<evidence type="ECO:0000256" key="6">
    <source>
        <dbReference type="ARBA" id="ARBA00022764"/>
    </source>
</evidence>
<evidence type="ECO:0000313" key="11">
    <source>
        <dbReference type="EMBL" id="ROM47962.1"/>
    </source>
</evidence>
<keyword evidence="8" id="KW-0961">Cell wall biogenesis/degradation</keyword>
<dbReference type="GO" id="GO:0009253">
    <property type="term" value="P:peptidoglycan catabolic process"/>
    <property type="evidence" value="ECO:0007669"/>
    <property type="project" value="InterPro"/>
</dbReference>
<dbReference type="InterPro" id="IPR050695">
    <property type="entry name" value="N-acetylmuramoyl_amidase_3"/>
</dbReference>
<evidence type="ECO:0000313" key="12">
    <source>
        <dbReference type="Proteomes" id="UP000284656"/>
    </source>
</evidence>
<dbReference type="GO" id="GO:0008745">
    <property type="term" value="F:N-acetylmuramoyl-L-alanine amidase activity"/>
    <property type="evidence" value="ECO:0007669"/>
    <property type="project" value="UniProtKB-EC"/>
</dbReference>
<reference evidence="11 12" key="1">
    <citation type="submission" date="2016-10" db="EMBL/GenBank/DDBJ databases">
        <title>Comparative genome analysis of multiple Pseudomonas spp. focuses on biocontrol and plant growth promoting traits.</title>
        <authorList>
            <person name="Tao X.-Y."/>
            <person name="Taylor C.G."/>
        </authorList>
    </citation>
    <scope>NUCLEOTIDE SEQUENCE [LARGE SCALE GENOMIC DNA]</scope>
    <source>
        <strain evidence="11 12">29G9</strain>
    </source>
</reference>
<evidence type="ECO:0000259" key="10">
    <source>
        <dbReference type="SMART" id="SM00646"/>
    </source>
</evidence>
<dbReference type="Pfam" id="PF11741">
    <property type="entry name" value="AMIN"/>
    <property type="match status" value="1"/>
</dbReference>
<organism evidence="11 12">
    <name type="scientific">Pseudomonas poae</name>
    <dbReference type="NCBI Taxonomy" id="200451"/>
    <lineage>
        <taxon>Bacteria</taxon>
        <taxon>Pseudomonadati</taxon>
        <taxon>Pseudomonadota</taxon>
        <taxon>Gammaproteobacteria</taxon>
        <taxon>Pseudomonadales</taxon>
        <taxon>Pseudomonadaceae</taxon>
        <taxon>Pseudomonas</taxon>
    </lineage>
</organism>
<comment type="subcellular location">
    <subcellularLocation>
        <location evidence="2">Periplasm</location>
    </subcellularLocation>
</comment>
<dbReference type="PANTHER" id="PTHR30404:SF0">
    <property type="entry name" value="N-ACETYLMURAMOYL-L-ALANINE AMIDASE AMIC"/>
    <property type="match status" value="1"/>
</dbReference>
<accession>A0A423F0Z8</accession>
<dbReference type="EC" id="3.5.1.28" evidence="4"/>
<keyword evidence="6" id="KW-0574">Periplasm</keyword>
<evidence type="ECO:0000256" key="1">
    <source>
        <dbReference type="ARBA" id="ARBA00001561"/>
    </source>
</evidence>
<dbReference type="SUPFAM" id="SSF53187">
    <property type="entry name" value="Zn-dependent exopeptidases"/>
    <property type="match status" value="1"/>
</dbReference>
<dbReference type="AlphaFoldDB" id="A0A423F0Z8"/>
<dbReference type="CDD" id="cd02696">
    <property type="entry name" value="MurNAc-LAA"/>
    <property type="match status" value="1"/>
</dbReference>
<dbReference type="Gene3D" id="2.60.40.3500">
    <property type="match status" value="1"/>
</dbReference>
<protein>
    <recommendedName>
        <fullName evidence="9">N-acetylmuramoyl-L-alanine amidase AmiC</fullName>
        <ecNumber evidence="4">3.5.1.28</ecNumber>
    </recommendedName>
</protein>
<comment type="similarity">
    <text evidence="3">Belongs to the N-acetylmuramoyl-L-alanine amidase 3 family.</text>
</comment>
<dbReference type="EMBL" id="MOAY01000049">
    <property type="protein sequence ID" value="ROM47962.1"/>
    <property type="molecule type" value="Genomic_DNA"/>
</dbReference>
<sequence length="407" mass="44080">MHRRQLLNLLLVSPLFTLPLGAYATQIRNARLWRSDDKLRLVLDLSGPVQYKTFSLTSPERVIIDLSGAGLTGDFSQLVLKNSGITSIRSGHFGKNDTRIVLDLATPMQLNSFVLPPQDGQGHRLVLDLTNATRAPRQIAAETVPPAIASTATADKAHPKRDIIVVVDPGHGGKDPGAIGSKGQREKDVVLSIAQLLAKRLKREKGFAVKLVRNDDFFVPLRKRVDIARQHKADMFISVHADAAPRLTASGASVYALSEGGATSATARFMAQRENGADLLGATTLLNLKDKDPMLAGVILDMSMNATIASSLQLGSSVLGSLQSITTLHQKRVEQAGFAVLKSPDVPSILVETGFISNTQDAQRLVTARHQQAVADGLFEGLKKYFQKNPPMNSYMAWVQEQKSGQV</sequence>
<dbReference type="GO" id="GO:0071555">
    <property type="term" value="P:cell wall organization"/>
    <property type="evidence" value="ECO:0007669"/>
    <property type="project" value="UniProtKB-KW"/>
</dbReference>
<name>A0A423F0Z8_9PSED</name>
<evidence type="ECO:0000256" key="7">
    <source>
        <dbReference type="ARBA" id="ARBA00022801"/>
    </source>
</evidence>
<feature type="domain" description="MurNAc-LAA" evidence="10">
    <location>
        <begin position="225"/>
        <end position="383"/>
    </location>
</feature>
<dbReference type="PANTHER" id="PTHR30404">
    <property type="entry name" value="N-ACETYLMURAMOYL-L-ALANINE AMIDASE"/>
    <property type="match status" value="1"/>
</dbReference>
<evidence type="ECO:0000256" key="2">
    <source>
        <dbReference type="ARBA" id="ARBA00004418"/>
    </source>
</evidence>
<keyword evidence="5" id="KW-0732">Signal</keyword>
<dbReference type="FunFam" id="3.40.630.40:FF:000001">
    <property type="entry name" value="N-acetylmuramoyl-L-alanine amidase"/>
    <property type="match status" value="1"/>
</dbReference>
<comment type="caution">
    <text evidence="11">The sequence shown here is derived from an EMBL/GenBank/DDBJ whole genome shotgun (WGS) entry which is preliminary data.</text>
</comment>
<dbReference type="InterPro" id="IPR002508">
    <property type="entry name" value="MurNAc-LAA_cat"/>
</dbReference>
<gene>
    <name evidence="11" type="ORF">BK648_14375</name>
</gene>
<proteinExistence type="inferred from homology"/>
<evidence type="ECO:0000256" key="9">
    <source>
        <dbReference type="ARBA" id="ARBA00074581"/>
    </source>
</evidence>
<keyword evidence="7" id="KW-0378">Hydrolase</keyword>
<dbReference type="Pfam" id="PF01520">
    <property type="entry name" value="Amidase_3"/>
    <property type="match status" value="1"/>
</dbReference>
<dbReference type="RefSeq" id="WP_123716627.1">
    <property type="nucleotide sequence ID" value="NZ_MOAY01000049.1"/>
</dbReference>
<dbReference type="GO" id="GO:0030288">
    <property type="term" value="C:outer membrane-bounded periplasmic space"/>
    <property type="evidence" value="ECO:0007669"/>
    <property type="project" value="TreeGrafter"/>
</dbReference>
<evidence type="ECO:0000256" key="8">
    <source>
        <dbReference type="ARBA" id="ARBA00023316"/>
    </source>
</evidence>
<evidence type="ECO:0000256" key="3">
    <source>
        <dbReference type="ARBA" id="ARBA00010860"/>
    </source>
</evidence>
<dbReference type="Gene3D" id="3.40.630.40">
    <property type="entry name" value="Zn-dependent exopeptidases"/>
    <property type="match status" value="1"/>
</dbReference>
<evidence type="ECO:0000256" key="4">
    <source>
        <dbReference type="ARBA" id="ARBA00011901"/>
    </source>
</evidence>
<dbReference type="Proteomes" id="UP000284656">
    <property type="component" value="Unassembled WGS sequence"/>
</dbReference>